<dbReference type="InterPro" id="IPR002575">
    <property type="entry name" value="Aminoglycoside_PTrfase"/>
</dbReference>
<comment type="caution">
    <text evidence="11">The sequence shown here is derived from an EMBL/GenBank/DDBJ whole genome shotgun (WGS) entry which is preliminary data.</text>
</comment>
<keyword evidence="2 8" id="KW-0808">Transferase</keyword>
<evidence type="ECO:0000256" key="2">
    <source>
        <dbReference type="ARBA" id="ARBA00022679"/>
    </source>
</evidence>
<dbReference type="GO" id="GO:0005524">
    <property type="term" value="F:ATP binding"/>
    <property type="evidence" value="ECO:0007669"/>
    <property type="project" value="UniProtKB-KW"/>
</dbReference>
<comment type="catalytic activity">
    <reaction evidence="8">
        <text>L-homoserine + ATP = O-phospho-L-homoserine + ADP + H(+)</text>
        <dbReference type="Rhea" id="RHEA:13985"/>
        <dbReference type="ChEBI" id="CHEBI:15378"/>
        <dbReference type="ChEBI" id="CHEBI:30616"/>
        <dbReference type="ChEBI" id="CHEBI:57476"/>
        <dbReference type="ChEBI" id="CHEBI:57590"/>
        <dbReference type="ChEBI" id="CHEBI:456216"/>
        <dbReference type="EC" id="2.7.1.39"/>
    </reaction>
</comment>
<evidence type="ECO:0000256" key="5">
    <source>
        <dbReference type="ARBA" id="ARBA00022777"/>
    </source>
</evidence>
<evidence type="ECO:0000256" key="1">
    <source>
        <dbReference type="ARBA" id="ARBA00022605"/>
    </source>
</evidence>
<evidence type="ECO:0000256" key="6">
    <source>
        <dbReference type="ARBA" id="ARBA00022840"/>
    </source>
</evidence>
<dbReference type="UniPathway" id="UPA00050">
    <property type="reaction ID" value="UER00064"/>
</dbReference>
<keyword evidence="12" id="KW-1185">Reference proteome</keyword>
<organism evidence="11 12">
    <name type="scientific">Zooshikella ganghwensis</name>
    <dbReference type="NCBI Taxonomy" id="202772"/>
    <lineage>
        <taxon>Bacteria</taxon>
        <taxon>Pseudomonadati</taxon>
        <taxon>Pseudomonadota</taxon>
        <taxon>Gammaproteobacteria</taxon>
        <taxon>Oceanospirillales</taxon>
        <taxon>Zooshikellaceae</taxon>
        <taxon>Zooshikella</taxon>
    </lineage>
</organism>
<accession>A0A4P9VU95</accession>
<keyword evidence="1 8" id="KW-0028">Amino-acid biosynthesis</keyword>
<dbReference type="CDD" id="cd05153">
    <property type="entry name" value="HomoserineK_II"/>
    <property type="match status" value="1"/>
</dbReference>
<evidence type="ECO:0000256" key="3">
    <source>
        <dbReference type="ARBA" id="ARBA00022697"/>
    </source>
</evidence>
<reference evidence="11 12" key="1">
    <citation type="submission" date="2017-04" db="EMBL/GenBank/DDBJ databases">
        <title>Draft genome sequence of Zooshikella ganghwensis VG4 isolated from Red Sea sediments.</title>
        <authorList>
            <person name="Rehman Z."/>
            <person name="Alam I."/>
            <person name="Kamau A."/>
            <person name="Bajic V."/>
            <person name="Leiknes T."/>
        </authorList>
    </citation>
    <scope>NUCLEOTIDE SEQUENCE [LARGE SCALE GENOMIC DNA]</scope>
    <source>
        <strain evidence="11 12">VG4</strain>
    </source>
</reference>
<dbReference type="EMBL" id="NDXW01000001">
    <property type="protein sequence ID" value="RDH46297.1"/>
    <property type="molecule type" value="Genomic_DNA"/>
</dbReference>
<dbReference type="NCBIfam" id="TIGR00938">
    <property type="entry name" value="thrB_alt"/>
    <property type="match status" value="1"/>
</dbReference>
<evidence type="ECO:0000313" key="11">
    <source>
        <dbReference type="EMBL" id="RDH46297.1"/>
    </source>
</evidence>
<keyword evidence="3 8" id="KW-0791">Threonine biosynthesis</keyword>
<dbReference type="InterPro" id="IPR050249">
    <property type="entry name" value="Pseudomonas-type_ThrB"/>
</dbReference>
<proteinExistence type="inferred from homology"/>
<dbReference type="Gene3D" id="3.30.200.20">
    <property type="entry name" value="Phosphorylase Kinase, domain 1"/>
    <property type="match status" value="1"/>
</dbReference>
<evidence type="ECO:0000256" key="4">
    <source>
        <dbReference type="ARBA" id="ARBA00022741"/>
    </source>
</evidence>
<comment type="similarity">
    <text evidence="7 8">Belongs to the pseudomonas-type ThrB family.</text>
</comment>
<dbReference type="RefSeq" id="WP_094789078.1">
    <property type="nucleotide sequence ID" value="NZ_NDXW01000001.1"/>
</dbReference>
<feature type="domain" description="Aminoglycoside phosphotransferase" evidence="10">
    <location>
        <begin position="27"/>
        <end position="258"/>
    </location>
</feature>
<dbReference type="GO" id="GO:0009088">
    <property type="term" value="P:threonine biosynthetic process"/>
    <property type="evidence" value="ECO:0007669"/>
    <property type="project" value="UniProtKB-UniRule"/>
</dbReference>
<gene>
    <name evidence="8" type="primary">thrB</name>
    <name evidence="11" type="ORF">B9G39_24180</name>
</gene>
<dbReference type="NCBIfam" id="NF003558">
    <property type="entry name" value="PRK05231.1"/>
    <property type="match status" value="1"/>
</dbReference>
<dbReference type="AlphaFoldDB" id="A0A4P9VU95"/>
<dbReference type="Proteomes" id="UP000257039">
    <property type="component" value="Unassembled WGS sequence"/>
</dbReference>
<dbReference type="PANTHER" id="PTHR21064">
    <property type="entry name" value="AMINOGLYCOSIDE PHOSPHOTRANSFERASE DOMAIN-CONTAINING PROTEIN-RELATED"/>
    <property type="match status" value="1"/>
</dbReference>
<protein>
    <recommendedName>
        <fullName evidence="8 9">Homoserine kinase</fullName>
        <shortName evidence="8">HK</shortName>
        <shortName evidence="8">HSK</shortName>
        <ecNumber evidence="8 9">2.7.1.39</ecNumber>
    </recommendedName>
</protein>
<dbReference type="EC" id="2.7.1.39" evidence="8 9"/>
<evidence type="ECO:0000259" key="10">
    <source>
        <dbReference type="Pfam" id="PF01636"/>
    </source>
</evidence>
<dbReference type="PANTHER" id="PTHR21064:SF6">
    <property type="entry name" value="AMINOGLYCOSIDE PHOSPHOTRANSFERASE DOMAIN-CONTAINING PROTEIN"/>
    <property type="match status" value="1"/>
</dbReference>
<evidence type="ECO:0000256" key="9">
    <source>
        <dbReference type="NCBIfam" id="TIGR00938"/>
    </source>
</evidence>
<dbReference type="Pfam" id="PF01636">
    <property type="entry name" value="APH"/>
    <property type="match status" value="1"/>
</dbReference>
<keyword evidence="4 8" id="KW-0547">Nucleotide-binding</keyword>
<dbReference type="SUPFAM" id="SSF56112">
    <property type="entry name" value="Protein kinase-like (PK-like)"/>
    <property type="match status" value="1"/>
</dbReference>
<dbReference type="Gene3D" id="3.90.1200.10">
    <property type="match status" value="1"/>
</dbReference>
<dbReference type="InterPro" id="IPR005280">
    <property type="entry name" value="Homoserine_kinase_II"/>
</dbReference>
<evidence type="ECO:0000256" key="8">
    <source>
        <dbReference type="HAMAP-Rule" id="MF_00301"/>
    </source>
</evidence>
<name>A0A4P9VU95_9GAMM</name>
<dbReference type="GO" id="GO:0004413">
    <property type="term" value="F:homoserine kinase activity"/>
    <property type="evidence" value="ECO:0007669"/>
    <property type="project" value="UniProtKB-UniRule"/>
</dbReference>
<keyword evidence="5 8" id="KW-0418">Kinase</keyword>
<dbReference type="InterPro" id="IPR011009">
    <property type="entry name" value="Kinase-like_dom_sf"/>
</dbReference>
<sequence>MSVYTHLSQTEVEHFISKYSLGKLVHYEGIAAGVENTNYFVDLKCNDNTTRYVLTIFEYLPHDVMPFFVSLTDLLADKALPVPKSLKDASNQALHDLHGKPSLLQVCLAGKHSPIPNHEQCHAIGEMLGKIHQAATDCPLKQENQRGMAWLATQVERLTPLVSSDNAELLNKQLKRFQQFFDSVNIPQGIIHGDLFHDNALFTGDRITGIIDFYNACYDYWLYDIAVTVNDWCRQDSLVLDEVKTNALLKAYHDIRPFTKEERTAWPVILQFAAFRFWVSRLITFAHPEENSSHSTADNPVVNSKNPDEMRDLMLSHYDNAHLLILPN</sequence>
<evidence type="ECO:0000313" key="12">
    <source>
        <dbReference type="Proteomes" id="UP000257039"/>
    </source>
</evidence>
<comment type="pathway">
    <text evidence="8">Amino-acid biosynthesis; L-threonine biosynthesis; L-threonine from L-aspartate: step 4/5.</text>
</comment>
<keyword evidence="6 8" id="KW-0067">ATP-binding</keyword>
<dbReference type="HAMAP" id="MF_00301">
    <property type="entry name" value="Homoser_kinase_2"/>
    <property type="match status" value="1"/>
</dbReference>
<evidence type="ECO:0000256" key="7">
    <source>
        <dbReference type="ARBA" id="ARBA00038240"/>
    </source>
</evidence>